<name>A0A1U7YRB5_NELNU</name>
<accession>A0A1U7YRB5</accession>
<keyword evidence="2" id="KW-1185">Reference proteome</keyword>
<dbReference type="KEGG" id="nnu:104586094"/>
<dbReference type="OMA" id="AIDWGEI"/>
<dbReference type="InterPro" id="IPR050317">
    <property type="entry name" value="Plant_Fungal_Acyltransferase"/>
</dbReference>
<proteinExistence type="inferred from homology"/>
<sequence length="459" mass="51710">METHCQNPPLSLITDLKVRRQRSSRIIPPEKTERRSLFLSNMDQVLNFNVETVHFFPANPDFPPETVVDILEAAFQKILMPYDFLAGRLRFNPQQRRLEIDCNSAGIGFWVASSELSLDEIGDLVYPNPAFRQLIMDKVDNLDADDSPLCVVQVTTFKCGGFALGLCTNHVTFDGISVKLFLENLASLTDNKPLVLTPCNDRQLLAARSPPRVTCSHPELVKLEIPQGNVDEFDQSHTPVFAPAPEDLDFKIFRLTESDIYNLKQKAAKLGVGESRISSSFNVVTAHVWRCKALAAAADITQNDISEKMSTVLYAVDVRSKLTPPLPPSYTGNAVLTAYAMASCHELENAPFSSLVEKVFEGATRMTDEYIRSAIDWGELYQGYPLCDLLISSWWKLGFSEVKYPWGRPKYCCPIIHHKKDVILFFPDIERGQNALNIFVALPHKEMDKFQALFNKFLA</sequence>
<dbReference type="Gene3D" id="3.30.559.10">
    <property type="entry name" value="Chloramphenicol acetyltransferase-like domain"/>
    <property type="match status" value="2"/>
</dbReference>
<evidence type="ECO:0000256" key="1">
    <source>
        <dbReference type="ARBA" id="ARBA00009861"/>
    </source>
</evidence>
<organism evidence="2 3">
    <name type="scientific">Nelumbo nucifera</name>
    <name type="common">Sacred lotus</name>
    <dbReference type="NCBI Taxonomy" id="4432"/>
    <lineage>
        <taxon>Eukaryota</taxon>
        <taxon>Viridiplantae</taxon>
        <taxon>Streptophyta</taxon>
        <taxon>Embryophyta</taxon>
        <taxon>Tracheophyta</taxon>
        <taxon>Spermatophyta</taxon>
        <taxon>Magnoliopsida</taxon>
        <taxon>Proteales</taxon>
        <taxon>Nelumbonaceae</taxon>
        <taxon>Nelumbo</taxon>
    </lineage>
</organism>
<dbReference type="PANTHER" id="PTHR31642">
    <property type="entry name" value="TRICHOTHECENE 3-O-ACETYLTRANSFERASE"/>
    <property type="match status" value="1"/>
</dbReference>
<evidence type="ECO:0000313" key="2">
    <source>
        <dbReference type="Proteomes" id="UP000189703"/>
    </source>
</evidence>
<dbReference type="GO" id="GO:0016747">
    <property type="term" value="F:acyltransferase activity, transferring groups other than amino-acyl groups"/>
    <property type="evidence" value="ECO:0000318"/>
    <property type="project" value="GO_Central"/>
</dbReference>
<dbReference type="FunCoup" id="A0A1U7YRB5">
    <property type="interactions" value="63"/>
</dbReference>
<dbReference type="PANTHER" id="PTHR31642:SF189">
    <property type="entry name" value="ACYLTRANSFERASE GLAUCE"/>
    <property type="match status" value="1"/>
</dbReference>
<dbReference type="Proteomes" id="UP000189703">
    <property type="component" value="Unplaced"/>
</dbReference>
<dbReference type="eggNOG" id="ENOG502QT8C">
    <property type="taxonomic scope" value="Eukaryota"/>
</dbReference>
<dbReference type="Pfam" id="PF02458">
    <property type="entry name" value="Transferase"/>
    <property type="match status" value="1"/>
</dbReference>
<evidence type="ECO:0000313" key="3">
    <source>
        <dbReference type="RefSeq" id="XP_010241521.1"/>
    </source>
</evidence>
<dbReference type="InterPro" id="IPR023213">
    <property type="entry name" value="CAT-like_dom_sf"/>
</dbReference>
<gene>
    <name evidence="3" type="primary">LOC104586094</name>
</gene>
<reference evidence="3" key="1">
    <citation type="submission" date="2025-08" db="UniProtKB">
        <authorList>
            <consortium name="RefSeq"/>
        </authorList>
    </citation>
    <scope>IDENTIFICATION</scope>
</reference>
<dbReference type="GeneID" id="104586094"/>
<protein>
    <submittedName>
        <fullName evidence="3">Omega-hydroxypalmitate O-feruloyl transferase-like</fullName>
    </submittedName>
</protein>
<dbReference type="SUPFAM" id="SSF52777">
    <property type="entry name" value="CoA-dependent acyltransferases"/>
    <property type="match status" value="1"/>
</dbReference>
<dbReference type="RefSeq" id="XP_010241521.1">
    <property type="nucleotide sequence ID" value="XM_010243219.1"/>
</dbReference>
<dbReference type="AlphaFoldDB" id="A0A1U7YRB5"/>
<dbReference type="STRING" id="4432.A0A1U7YRB5"/>
<comment type="similarity">
    <text evidence="1">Belongs to the plant acyltransferase family.</text>
</comment>
<dbReference type="OrthoDB" id="671439at2759"/>